<dbReference type="Gene3D" id="3.30.70.270">
    <property type="match status" value="5"/>
</dbReference>
<feature type="compositionally biased region" description="Polar residues" evidence="9">
    <location>
        <begin position="69"/>
        <end position="99"/>
    </location>
</feature>
<feature type="compositionally biased region" description="Basic and acidic residues" evidence="9">
    <location>
        <begin position="359"/>
        <end position="385"/>
    </location>
</feature>
<organism evidence="11 12">
    <name type="scientific">Chara braunii</name>
    <name type="common">Braun's stonewort</name>
    <dbReference type="NCBI Taxonomy" id="69332"/>
    <lineage>
        <taxon>Eukaryota</taxon>
        <taxon>Viridiplantae</taxon>
        <taxon>Streptophyta</taxon>
        <taxon>Charophyceae</taxon>
        <taxon>Charales</taxon>
        <taxon>Characeae</taxon>
        <taxon>Chara</taxon>
    </lineage>
</organism>
<evidence type="ECO:0000256" key="9">
    <source>
        <dbReference type="SAM" id="MobiDB-lite"/>
    </source>
</evidence>
<evidence type="ECO:0000313" key="11">
    <source>
        <dbReference type="EMBL" id="GBG89984.1"/>
    </source>
</evidence>
<dbReference type="GO" id="GO:0004519">
    <property type="term" value="F:endonuclease activity"/>
    <property type="evidence" value="ECO:0007669"/>
    <property type="project" value="UniProtKB-KW"/>
</dbReference>
<evidence type="ECO:0000256" key="2">
    <source>
        <dbReference type="ARBA" id="ARBA00022679"/>
    </source>
</evidence>
<dbReference type="InterPro" id="IPR041577">
    <property type="entry name" value="RT_RNaseH_2"/>
</dbReference>
<evidence type="ECO:0000256" key="5">
    <source>
        <dbReference type="ARBA" id="ARBA00022759"/>
    </source>
</evidence>
<keyword evidence="7" id="KW-0695">RNA-directed DNA polymerase</keyword>
<dbReference type="CDD" id="cd00303">
    <property type="entry name" value="retropepsin_like"/>
    <property type="match status" value="1"/>
</dbReference>
<evidence type="ECO:0000313" key="12">
    <source>
        <dbReference type="Proteomes" id="UP000265515"/>
    </source>
</evidence>
<evidence type="ECO:0000259" key="10">
    <source>
        <dbReference type="PROSITE" id="PS50878"/>
    </source>
</evidence>
<feature type="region of interest" description="Disordered" evidence="9">
    <location>
        <begin position="1244"/>
        <end position="1269"/>
    </location>
</feature>
<dbReference type="PROSITE" id="PS50878">
    <property type="entry name" value="RT_POL"/>
    <property type="match status" value="2"/>
</dbReference>
<comment type="caution">
    <text evidence="11">The sequence shown here is derived from an EMBL/GenBank/DDBJ whole genome shotgun (WGS) entry which is preliminary data.</text>
</comment>
<dbReference type="InterPro" id="IPR050951">
    <property type="entry name" value="Retrovirus_Pol_polyprotein"/>
</dbReference>
<dbReference type="FunFam" id="3.30.70.270:FF:000020">
    <property type="entry name" value="Transposon Tf2-6 polyprotein-like Protein"/>
    <property type="match status" value="2"/>
</dbReference>
<evidence type="ECO:0000256" key="3">
    <source>
        <dbReference type="ARBA" id="ARBA00022695"/>
    </source>
</evidence>
<dbReference type="PANTHER" id="PTHR37984:SF5">
    <property type="entry name" value="PROTEIN NYNRIN-LIKE"/>
    <property type="match status" value="1"/>
</dbReference>
<gene>
    <name evidence="11" type="ORF">CBR_g50074</name>
</gene>
<keyword evidence="1" id="KW-0645">Protease</keyword>
<feature type="compositionally biased region" description="Polar residues" evidence="9">
    <location>
        <begin position="1253"/>
        <end position="1263"/>
    </location>
</feature>
<feature type="domain" description="Reverse transcriptase" evidence="10">
    <location>
        <begin position="1597"/>
        <end position="1747"/>
    </location>
</feature>
<evidence type="ECO:0000256" key="7">
    <source>
        <dbReference type="ARBA" id="ARBA00022918"/>
    </source>
</evidence>
<keyword evidence="6" id="KW-0378">Hydrolase</keyword>
<keyword evidence="8" id="KW-0511">Multifunctional enzyme</keyword>
<proteinExistence type="predicted"/>
<dbReference type="SUPFAM" id="SSF56672">
    <property type="entry name" value="DNA/RNA polymerases"/>
    <property type="match status" value="3"/>
</dbReference>
<evidence type="ECO:0000256" key="8">
    <source>
        <dbReference type="ARBA" id="ARBA00023268"/>
    </source>
</evidence>
<keyword evidence="3" id="KW-0548">Nucleotidyltransferase</keyword>
<reference evidence="11 12" key="1">
    <citation type="journal article" date="2018" name="Cell">
        <title>The Chara Genome: Secondary Complexity and Implications for Plant Terrestrialization.</title>
        <authorList>
            <person name="Nishiyama T."/>
            <person name="Sakayama H."/>
            <person name="Vries J.D."/>
            <person name="Buschmann H."/>
            <person name="Saint-Marcoux D."/>
            <person name="Ullrich K.K."/>
            <person name="Haas F.B."/>
            <person name="Vanderstraeten L."/>
            <person name="Becker D."/>
            <person name="Lang D."/>
            <person name="Vosolsobe S."/>
            <person name="Rombauts S."/>
            <person name="Wilhelmsson P.K.I."/>
            <person name="Janitza P."/>
            <person name="Kern R."/>
            <person name="Heyl A."/>
            <person name="Rumpler F."/>
            <person name="Villalobos L.I.A.C."/>
            <person name="Clay J.M."/>
            <person name="Skokan R."/>
            <person name="Toyoda A."/>
            <person name="Suzuki Y."/>
            <person name="Kagoshima H."/>
            <person name="Schijlen E."/>
            <person name="Tajeshwar N."/>
            <person name="Catarino B."/>
            <person name="Hetherington A.J."/>
            <person name="Saltykova A."/>
            <person name="Bonnot C."/>
            <person name="Breuninger H."/>
            <person name="Symeonidi A."/>
            <person name="Radhakrishnan G.V."/>
            <person name="Van Nieuwerburgh F."/>
            <person name="Deforce D."/>
            <person name="Chang C."/>
            <person name="Karol K.G."/>
            <person name="Hedrich R."/>
            <person name="Ulvskov P."/>
            <person name="Glockner G."/>
            <person name="Delwiche C.F."/>
            <person name="Petrasek J."/>
            <person name="Van de Peer Y."/>
            <person name="Friml J."/>
            <person name="Beilby M."/>
            <person name="Dolan L."/>
            <person name="Kohara Y."/>
            <person name="Sugano S."/>
            <person name="Fujiyama A."/>
            <person name="Delaux P.-M."/>
            <person name="Quint M."/>
            <person name="TheiBen G."/>
            <person name="Hagemann M."/>
            <person name="Harholt J."/>
            <person name="Dunand C."/>
            <person name="Zachgo S."/>
            <person name="Langdale J."/>
            <person name="Maumus F."/>
            <person name="Straeten D.V.D."/>
            <person name="Gould S.B."/>
            <person name="Rensing S.A."/>
        </authorList>
    </citation>
    <scope>NUCLEOTIDE SEQUENCE [LARGE SCALE GENOMIC DNA]</scope>
    <source>
        <strain evidence="11 12">S276</strain>
    </source>
</reference>
<dbReference type="FunFam" id="3.30.70.270:FF:000003">
    <property type="entry name" value="Transposon Ty3-G Gag-Pol polyprotein"/>
    <property type="match status" value="1"/>
</dbReference>
<dbReference type="FunFam" id="3.10.10.10:FF:000007">
    <property type="entry name" value="Retrovirus-related Pol polyprotein from transposon 17.6-like Protein"/>
    <property type="match status" value="2"/>
</dbReference>
<dbReference type="Gene3D" id="2.40.70.10">
    <property type="entry name" value="Acid Proteases"/>
    <property type="match status" value="1"/>
</dbReference>
<dbReference type="Pfam" id="PF17921">
    <property type="entry name" value="Integrase_H2C2"/>
    <property type="match status" value="1"/>
</dbReference>
<dbReference type="Gene3D" id="1.10.340.70">
    <property type="match status" value="1"/>
</dbReference>
<feature type="region of interest" description="Disordered" evidence="9">
    <location>
        <begin position="359"/>
        <end position="403"/>
    </location>
</feature>
<dbReference type="Pfam" id="PF17919">
    <property type="entry name" value="RT_RNaseH_2"/>
    <property type="match status" value="2"/>
</dbReference>
<keyword evidence="5" id="KW-0255">Endonuclease</keyword>
<accession>A0A388M5X3</accession>
<evidence type="ECO:0000256" key="1">
    <source>
        <dbReference type="ARBA" id="ARBA00022670"/>
    </source>
</evidence>
<dbReference type="CDD" id="cd01647">
    <property type="entry name" value="RT_LTR"/>
    <property type="match status" value="3"/>
</dbReference>
<feature type="compositionally biased region" description="Polar residues" evidence="9">
    <location>
        <begin position="25"/>
        <end position="51"/>
    </location>
</feature>
<dbReference type="EMBL" id="BFEA01000777">
    <property type="protein sequence ID" value="GBG89984.1"/>
    <property type="molecule type" value="Genomic_DNA"/>
</dbReference>
<sequence>MSDTVPHQQCHGRHSATAAVPRQTVPRQTVPRQQCHVSSATSDTATSNIVPRQQHDGPSSGHARHTATLAVSRQTQCHVSSDTVPRQHSHVSSATSDTVPRQLRHSATPAVPRQLRLRCSATSAVPRQLRHSATSAVPRLTQCHVRHSAMSNTVARQTQCHVSNMTGPAQGSVSSGECRFLFCLHLYGVEHLLRDVKDATVSTLATEVSVFGNMTLFPGLVSDRPLAPHPSSLVTCVVITPESRLRVLPVLGSPATPIVSIIVRKRGPLINNGDETRTDVATAHAPRPPTESGGGWEVSLPASYMVRGIDTEWRVVTLGRDQAFMMVECLWSGTRFDREPGDDLYIDLKWGKIEDKSVSHRNAKGDDECAVDARRRPFAAEELPQRKRARPQQSPQPEEEEEDELFDRLAGNRFFTKIDLRSGYHQIRVATEDQPKTAFRSRFGHYEFTVMPFGLTNAPATFQTTMNDIFRDILEECVLVYLDDIVVYSRTLEDHLRHLRGVLQCLRKHGFYAKLSKCRFAQRKVDFLGHHVSDQGLHMDDAKITAIAEWPVPTSAKQLRSFLGLTSYYSNFIQGCARYSYVLTSTFLRKNLAWFWTPLCEDAFRALKKAVTCAPVLRFPDFDRPFIVTTDASDFAVGAVLSQPAASSVHIDKQILRYGLYEFVVMPFGLCNAPGTFQHAMNRIFHDYLDKFVIVYLNDILIFSKTVEEHVAHLDKVLSLLRQHKFKINGEKCEFGLTRVLYLRHVISAEGLKPDDAKMASIRDWPRPQSVTEMRSFLGMTGYYRTFVKNYSIVAAPLIDLSRLDTPWEWTDECEAAFRHLKHALTHYEVLKLSDPDKPFIVTTDANQYGIGAVLADHQTLRWMRTQSVLSDALKRWIEVIEQYDFDAQYLKGEYNKVVDALSRRPDLSGALITEFDLTDNVTQSLVEAYREDQFMSEIIRRLQAKDKKTSAEFELVNGLLFLEKAGNKRLCVPNSESLRSLFLGECHDATSHFGYKKTAVNLLQRFWWPAMMRDAQLYVETCQVCQRDEPRTQAPLGLLKSLPIPERPGRVALVEVEMVDMTTTKVLRRRGTKRQILIRRKGKKGGKMKVKLPWTYIGKEDKFYQWEVHMGTYLLIPYWDRVLMASSCLGGDVTNFAISLMEEAGCASMVEYSKRTHIEDFFKALNERFEDKDLARCTEHPILNIGDRKWKSVVALKTTMDELLQCPDHGPTPTHILNNFARAMPDPLRTTLYRRTKEDNTTYEKFDPSLDSDPTQQTSPETPSDADSKVEKIHILYKEPWVESEEIDFHALSMRWAHMKQERAQGRTKLIFSKLYINGRYIRVLADCGATANYFSPHGIRKARLGMKQVTLQNPCRTQVGNREVVTSTHEVKGVRTTFDADRTITHELNFYVLDQCPFDAVIGLGWLQAQCERTTWKDSQFMVKDAMGIERPVLLDESRESQVTFLNAMQFCKKWRRRKVDEQMYIAFVRPAHVPSIFAVHNNFTLHAVSTSYATTSTSTKSISKPNDFISNPVVLVAPITSDMVASESDDPPPEVPSEIRNLLTEVLAEPHGAPMRPVRHKIELIEGNTPPKGCVYRMGSGELEELRRQIDDMIGKGWIKPSESEFGAPVLFVPKKGGKLRMCIDYRGLNRITRKNAYPLPRIDDLLDAAGGCKVFSKIDLKSGYHQIEIDPADQHKTAFKTRDGLYEFTVMPFGLTNAPATFESLMDKVFRNQINRFVAVYLDDILLFSKSMEEHMRHLEEVM</sequence>
<dbReference type="InterPro" id="IPR043128">
    <property type="entry name" value="Rev_trsase/Diguanyl_cyclase"/>
</dbReference>
<dbReference type="InterPro" id="IPR000477">
    <property type="entry name" value="RT_dom"/>
</dbReference>
<dbReference type="GO" id="GO:0008233">
    <property type="term" value="F:peptidase activity"/>
    <property type="evidence" value="ECO:0007669"/>
    <property type="project" value="UniProtKB-KW"/>
</dbReference>
<dbReference type="InterPro" id="IPR041588">
    <property type="entry name" value="Integrase_H2C2"/>
</dbReference>
<evidence type="ECO:0000256" key="4">
    <source>
        <dbReference type="ARBA" id="ARBA00022722"/>
    </source>
</evidence>
<dbReference type="PANTHER" id="PTHR37984">
    <property type="entry name" value="PROTEIN CBG26694"/>
    <property type="match status" value="1"/>
</dbReference>
<dbReference type="InterPro" id="IPR043502">
    <property type="entry name" value="DNA/RNA_pol_sf"/>
</dbReference>
<dbReference type="InterPro" id="IPR021109">
    <property type="entry name" value="Peptidase_aspartic_dom_sf"/>
</dbReference>
<protein>
    <recommendedName>
        <fullName evidence="10">Reverse transcriptase domain-containing protein</fullName>
    </recommendedName>
</protein>
<dbReference type="Pfam" id="PF00078">
    <property type="entry name" value="RVT_1"/>
    <property type="match status" value="3"/>
</dbReference>
<dbReference type="Gramene" id="GBG89984">
    <property type="protein sequence ID" value="GBG89984"/>
    <property type="gene ID" value="CBR_g50074"/>
</dbReference>
<feature type="domain" description="Reverse transcriptase" evidence="10">
    <location>
        <begin position="334"/>
        <end position="532"/>
    </location>
</feature>
<dbReference type="GO" id="GO:0003964">
    <property type="term" value="F:RNA-directed DNA polymerase activity"/>
    <property type="evidence" value="ECO:0007669"/>
    <property type="project" value="UniProtKB-KW"/>
</dbReference>
<keyword evidence="2" id="KW-0808">Transferase</keyword>
<keyword evidence="4" id="KW-0540">Nuclease</keyword>
<keyword evidence="12" id="KW-1185">Reference proteome</keyword>
<dbReference type="Pfam" id="PF08284">
    <property type="entry name" value="RVP_2"/>
    <property type="match status" value="1"/>
</dbReference>
<evidence type="ECO:0000256" key="6">
    <source>
        <dbReference type="ARBA" id="ARBA00022801"/>
    </source>
</evidence>
<dbReference type="OrthoDB" id="3341476at2759"/>
<dbReference type="Gene3D" id="3.10.10.10">
    <property type="entry name" value="HIV Type 1 Reverse Transcriptase, subunit A, domain 1"/>
    <property type="match status" value="1"/>
</dbReference>
<dbReference type="GO" id="GO:0006508">
    <property type="term" value="P:proteolysis"/>
    <property type="evidence" value="ECO:0007669"/>
    <property type="project" value="UniProtKB-KW"/>
</dbReference>
<feature type="region of interest" description="Disordered" evidence="9">
    <location>
        <begin position="1"/>
        <end position="113"/>
    </location>
</feature>
<name>A0A388M5X3_CHABU</name>
<dbReference type="Proteomes" id="UP000265515">
    <property type="component" value="Unassembled WGS sequence"/>
</dbReference>